<evidence type="ECO:0000256" key="1">
    <source>
        <dbReference type="ARBA" id="ARBA00011926"/>
    </source>
</evidence>
<dbReference type="PANTHER" id="PTHR12189:SF2">
    <property type="entry name" value="MRNA CAP GUANINE-N7 METHYLTRANSFERASE"/>
    <property type="match status" value="1"/>
</dbReference>
<dbReference type="EC" id="2.1.1.56" evidence="1"/>
<comment type="catalytic activity">
    <reaction evidence="7">
        <text>a 5'-end (5'-triphosphoguanosine)-ribonucleoside in mRNA + S-adenosyl-L-methionine = a 5'-end (N(7)-methyl 5'-triphosphoguanosine)-ribonucleoside in mRNA + S-adenosyl-L-homocysteine</text>
        <dbReference type="Rhea" id="RHEA:67008"/>
        <dbReference type="Rhea" id="RHEA-COMP:17166"/>
        <dbReference type="Rhea" id="RHEA-COMP:17167"/>
        <dbReference type="ChEBI" id="CHEBI:57856"/>
        <dbReference type="ChEBI" id="CHEBI:59789"/>
        <dbReference type="ChEBI" id="CHEBI:156461"/>
        <dbReference type="ChEBI" id="CHEBI:167617"/>
        <dbReference type="EC" id="2.1.1.56"/>
    </reaction>
</comment>
<evidence type="ECO:0000313" key="11">
    <source>
        <dbReference type="Proteomes" id="UP001438707"/>
    </source>
</evidence>
<evidence type="ECO:0000256" key="2">
    <source>
        <dbReference type="ARBA" id="ARBA00022603"/>
    </source>
</evidence>
<dbReference type="Pfam" id="PF03291">
    <property type="entry name" value="mRNA_G-N7_MeTrfase"/>
    <property type="match status" value="1"/>
</dbReference>
<dbReference type="GO" id="GO:0003723">
    <property type="term" value="F:RNA binding"/>
    <property type="evidence" value="ECO:0007669"/>
    <property type="project" value="UniProtKB-KW"/>
</dbReference>
<keyword evidence="6" id="KW-0506">mRNA capping</keyword>
<dbReference type="AlphaFoldDB" id="A0AAW1SHY6"/>
<accession>A0AAW1SHY6</accession>
<keyword evidence="11" id="KW-1185">Reference proteome</keyword>
<proteinExistence type="predicted"/>
<dbReference type="EMBL" id="JALJOS010000001">
    <property type="protein sequence ID" value="KAK9845088.1"/>
    <property type="molecule type" value="Genomic_DNA"/>
</dbReference>
<dbReference type="GO" id="GO:0005634">
    <property type="term" value="C:nucleus"/>
    <property type="evidence" value="ECO:0007669"/>
    <property type="project" value="TreeGrafter"/>
</dbReference>
<dbReference type="PANTHER" id="PTHR12189">
    <property type="entry name" value="MRNA GUANINE-7- METHYLTRANSFERASE"/>
    <property type="match status" value="1"/>
</dbReference>
<comment type="caution">
    <text evidence="10">The sequence shown here is derived from an EMBL/GenBank/DDBJ whole genome shotgun (WGS) entry which is preliminary data.</text>
</comment>
<keyword evidence="3" id="KW-0808">Transferase</keyword>
<dbReference type="Gene3D" id="3.40.50.150">
    <property type="entry name" value="Vaccinia Virus protein VP39"/>
    <property type="match status" value="1"/>
</dbReference>
<feature type="region of interest" description="Disordered" evidence="8">
    <location>
        <begin position="1"/>
        <end position="29"/>
    </location>
</feature>
<reference evidence="10 11" key="1">
    <citation type="journal article" date="2024" name="Nat. Commun.">
        <title>Phylogenomics reveals the evolutionary origins of lichenization in chlorophyte algae.</title>
        <authorList>
            <person name="Puginier C."/>
            <person name="Libourel C."/>
            <person name="Otte J."/>
            <person name="Skaloud P."/>
            <person name="Haon M."/>
            <person name="Grisel S."/>
            <person name="Petersen M."/>
            <person name="Berrin J.G."/>
            <person name="Delaux P.M."/>
            <person name="Dal Grande F."/>
            <person name="Keller J."/>
        </authorList>
    </citation>
    <scope>NUCLEOTIDE SEQUENCE [LARGE SCALE GENOMIC DNA]</scope>
    <source>
        <strain evidence="10 11">SAG 2145</strain>
    </source>
</reference>
<dbReference type="GO" id="GO:0004482">
    <property type="term" value="F:mRNA 5'-cap (guanine-N7-)-methyltransferase activity"/>
    <property type="evidence" value="ECO:0007669"/>
    <property type="project" value="UniProtKB-EC"/>
</dbReference>
<keyword evidence="4" id="KW-0949">S-adenosyl-L-methionine</keyword>
<feature type="compositionally biased region" description="Basic and acidic residues" evidence="8">
    <location>
        <begin position="1"/>
        <end position="18"/>
    </location>
</feature>
<dbReference type="CDD" id="cd02440">
    <property type="entry name" value="AdoMet_MTases"/>
    <property type="match status" value="1"/>
</dbReference>
<dbReference type="SUPFAM" id="SSF53335">
    <property type="entry name" value="S-adenosyl-L-methionine-dependent methyltransferases"/>
    <property type="match status" value="1"/>
</dbReference>
<dbReference type="Proteomes" id="UP001438707">
    <property type="component" value="Unassembled WGS sequence"/>
</dbReference>
<name>A0AAW1SHY6_9CHLO</name>
<dbReference type="InterPro" id="IPR029063">
    <property type="entry name" value="SAM-dependent_MTases_sf"/>
</dbReference>
<sequence>MDLEVQERTRAHYDRHAPADANSRQGMEERQNGLAFPLKQFHNEVKKQLLYRFARDKPRLLDLACGRGGDLHKWVGAGVRYVKGLDLSPNEIDEARRRYQELLTRKPNLGQRFRADFEPSDILGVRDWMDEPGAPKYDIVSCMFAIHYFFVTEAGLKQFFRNVSLNLNTGGYFVGTCPDGKQVMSAIGDKAEVFKSPALILRKLWQGKPACFGSTFKCAINDTVTQGLDDEGGSEEFLVFWNVLKALAQEVGLTPVAEYNDDMLDSSFLKGDKKHPFKHFNPRFDRSHPSLETASALNVAFVFQKASEPEGISSARIQKRKAEEESLDGAASEQPTKRQKQADQNGHAPSTSQSDPQQGPPPSSAPGRYRGQGSELARLVMLLC</sequence>
<dbReference type="InterPro" id="IPR039753">
    <property type="entry name" value="RG7MT1"/>
</dbReference>
<keyword evidence="5" id="KW-0694">RNA-binding</keyword>
<keyword evidence="2" id="KW-0489">Methyltransferase</keyword>
<evidence type="ECO:0000256" key="8">
    <source>
        <dbReference type="SAM" id="MobiDB-lite"/>
    </source>
</evidence>
<evidence type="ECO:0000259" key="9">
    <source>
        <dbReference type="PROSITE" id="PS51562"/>
    </source>
</evidence>
<organism evidence="10 11">
    <name type="scientific">Apatococcus lobatus</name>
    <dbReference type="NCBI Taxonomy" id="904363"/>
    <lineage>
        <taxon>Eukaryota</taxon>
        <taxon>Viridiplantae</taxon>
        <taxon>Chlorophyta</taxon>
        <taxon>core chlorophytes</taxon>
        <taxon>Trebouxiophyceae</taxon>
        <taxon>Chlorellales</taxon>
        <taxon>Chlorellaceae</taxon>
        <taxon>Apatococcus</taxon>
    </lineage>
</organism>
<evidence type="ECO:0000256" key="3">
    <source>
        <dbReference type="ARBA" id="ARBA00022679"/>
    </source>
</evidence>
<dbReference type="PROSITE" id="PS51562">
    <property type="entry name" value="RNA_CAP0_MT"/>
    <property type="match status" value="1"/>
</dbReference>
<evidence type="ECO:0000256" key="4">
    <source>
        <dbReference type="ARBA" id="ARBA00022691"/>
    </source>
</evidence>
<evidence type="ECO:0000256" key="5">
    <source>
        <dbReference type="ARBA" id="ARBA00022884"/>
    </source>
</evidence>
<keyword evidence="6" id="KW-0507">mRNA processing</keyword>
<protein>
    <recommendedName>
        <fullName evidence="1">mRNA (guanine-N(7))-methyltransferase</fullName>
        <ecNumber evidence="1">2.1.1.56</ecNumber>
    </recommendedName>
</protein>
<evidence type="ECO:0000256" key="6">
    <source>
        <dbReference type="ARBA" id="ARBA00023042"/>
    </source>
</evidence>
<feature type="region of interest" description="Disordered" evidence="8">
    <location>
        <begin position="312"/>
        <end position="372"/>
    </location>
</feature>
<feature type="domain" description="MRNA cap 0 methyltransferase" evidence="9">
    <location>
        <begin position="33"/>
        <end position="306"/>
    </location>
</feature>
<dbReference type="InterPro" id="IPR004971">
    <property type="entry name" value="mRNA_G-N7_MeTrfase_dom"/>
</dbReference>
<gene>
    <name evidence="10" type="ORF">WJX74_010458</name>
</gene>
<evidence type="ECO:0000256" key="7">
    <source>
        <dbReference type="ARBA" id="ARBA00044712"/>
    </source>
</evidence>
<evidence type="ECO:0000313" key="10">
    <source>
        <dbReference type="EMBL" id="KAK9845088.1"/>
    </source>
</evidence>